<dbReference type="Proteomes" id="UP000472268">
    <property type="component" value="Unplaced"/>
</dbReference>
<name>A0A673UNT8_SURSU</name>
<sequence length="79" mass="9069">MWQSCLLNLNIKLNSVVLGIENSCSIIIVSFDVPWVSTKPIAAYYFILLNLLLYIDHCHHLTTEQYSVIQNCCPQLTVR</sequence>
<keyword evidence="2" id="KW-1185">Reference proteome</keyword>
<dbReference type="Ensembl" id="ENSSSUT00005026166.1">
    <property type="protein sequence ID" value="ENSSSUP00005022845.1"/>
    <property type="gene ID" value="ENSSSUG00005014905.1"/>
</dbReference>
<protein>
    <submittedName>
        <fullName evidence="1">Uncharacterized protein</fullName>
    </submittedName>
</protein>
<organism evidence="1 2">
    <name type="scientific">Suricata suricatta</name>
    <name type="common">Meerkat</name>
    <dbReference type="NCBI Taxonomy" id="37032"/>
    <lineage>
        <taxon>Eukaryota</taxon>
        <taxon>Metazoa</taxon>
        <taxon>Chordata</taxon>
        <taxon>Craniata</taxon>
        <taxon>Vertebrata</taxon>
        <taxon>Euteleostomi</taxon>
        <taxon>Mammalia</taxon>
        <taxon>Eutheria</taxon>
        <taxon>Laurasiatheria</taxon>
        <taxon>Carnivora</taxon>
        <taxon>Feliformia</taxon>
        <taxon>Herpestidae</taxon>
        <taxon>Suricata</taxon>
    </lineage>
</organism>
<dbReference type="AlphaFoldDB" id="A0A673UNT8"/>
<reference evidence="1" key="2">
    <citation type="submission" date="2025-09" db="UniProtKB">
        <authorList>
            <consortium name="Ensembl"/>
        </authorList>
    </citation>
    <scope>IDENTIFICATION</scope>
</reference>
<accession>A0A673UNT8</accession>
<proteinExistence type="predicted"/>
<evidence type="ECO:0000313" key="2">
    <source>
        <dbReference type="Proteomes" id="UP000472268"/>
    </source>
</evidence>
<reference evidence="1" key="1">
    <citation type="submission" date="2025-08" db="UniProtKB">
        <authorList>
            <consortium name="Ensembl"/>
        </authorList>
    </citation>
    <scope>IDENTIFICATION</scope>
</reference>
<evidence type="ECO:0000313" key="1">
    <source>
        <dbReference type="Ensembl" id="ENSSSUP00005022845.1"/>
    </source>
</evidence>